<evidence type="ECO:0000259" key="4">
    <source>
        <dbReference type="Pfam" id="PF22964"/>
    </source>
</evidence>
<dbReference type="InterPro" id="IPR032675">
    <property type="entry name" value="LRR_dom_sf"/>
</dbReference>
<feature type="region of interest" description="Disordered" evidence="3">
    <location>
        <begin position="766"/>
        <end position="785"/>
    </location>
</feature>
<dbReference type="InterPro" id="IPR011989">
    <property type="entry name" value="ARM-like"/>
</dbReference>
<dbReference type="Proteomes" id="UP000694557">
    <property type="component" value="Unassembled WGS sequence"/>
</dbReference>
<feature type="compositionally biased region" description="Basic and acidic residues" evidence="3">
    <location>
        <begin position="776"/>
        <end position="785"/>
    </location>
</feature>
<proteinExistence type="inferred from homology"/>
<keyword evidence="2" id="KW-0833">Ubl conjugation pathway</keyword>
<dbReference type="Ensembl" id="ENSOKIT00005089627.1">
    <property type="protein sequence ID" value="ENSOKIP00005083931.1"/>
    <property type="gene ID" value="ENSOKIG00005035472.1"/>
</dbReference>
<dbReference type="Pfam" id="PF22964">
    <property type="entry name" value="ZER1-like_2nd"/>
    <property type="match status" value="2"/>
</dbReference>
<dbReference type="InterPro" id="IPR016024">
    <property type="entry name" value="ARM-type_fold"/>
</dbReference>
<feature type="domain" description="Protein zer-1 homolog-like C-terminal" evidence="4">
    <location>
        <begin position="382"/>
        <end position="562"/>
    </location>
</feature>
<dbReference type="GeneTree" id="ENSGT00530000063187"/>
<reference evidence="5" key="2">
    <citation type="submission" date="2025-09" db="UniProtKB">
        <authorList>
            <consortium name="Ensembl"/>
        </authorList>
    </citation>
    <scope>IDENTIFICATION</scope>
</reference>
<protein>
    <submittedName>
        <fullName evidence="5">Protein zyg-11 homolog</fullName>
    </submittedName>
</protein>
<keyword evidence="6" id="KW-1185">Reference proteome</keyword>
<evidence type="ECO:0000256" key="3">
    <source>
        <dbReference type="SAM" id="MobiDB-lite"/>
    </source>
</evidence>
<accession>A0A8C7J8X9</accession>
<dbReference type="AlphaFoldDB" id="A0A8C7J8X9"/>
<dbReference type="InterPro" id="IPR055142">
    <property type="entry name" value="ZER1-like_C"/>
</dbReference>
<dbReference type="PANTHER" id="PTHR12904">
    <property type="match status" value="1"/>
</dbReference>
<name>A0A8C7J8X9_ONCKI</name>
<evidence type="ECO:0000313" key="5">
    <source>
        <dbReference type="Ensembl" id="ENSOKIP00005083931.1"/>
    </source>
</evidence>
<dbReference type="PANTHER" id="PTHR12904:SF22">
    <property type="entry name" value="ZYG-11 FAMILY MEMBER B, CELL CYCLE REGULATOR"/>
    <property type="match status" value="1"/>
</dbReference>
<dbReference type="SUPFAM" id="SSF52047">
    <property type="entry name" value="RNI-like"/>
    <property type="match status" value="1"/>
</dbReference>
<comment type="similarity">
    <text evidence="1">Belongs to the zyg-11 family.</text>
</comment>
<dbReference type="SUPFAM" id="SSF48371">
    <property type="entry name" value="ARM repeat"/>
    <property type="match status" value="1"/>
</dbReference>
<feature type="domain" description="Protein zer-1 homolog-like C-terminal" evidence="4">
    <location>
        <begin position="588"/>
        <end position="764"/>
    </location>
</feature>
<evidence type="ECO:0000313" key="6">
    <source>
        <dbReference type="Proteomes" id="UP000694557"/>
    </source>
</evidence>
<dbReference type="InterPro" id="IPR051341">
    <property type="entry name" value="Zyg-11_UBL_adapter"/>
</dbReference>
<gene>
    <name evidence="5" type="primary">zyg11l</name>
</gene>
<dbReference type="Gene3D" id="3.80.10.10">
    <property type="entry name" value="Ribonuclease Inhibitor"/>
    <property type="match status" value="1"/>
</dbReference>
<evidence type="ECO:0000256" key="1">
    <source>
        <dbReference type="ARBA" id="ARBA00009420"/>
    </source>
</evidence>
<organism evidence="5 6">
    <name type="scientific">Oncorhynchus kisutch</name>
    <name type="common">Coho salmon</name>
    <name type="synonym">Salmo kisutch</name>
    <dbReference type="NCBI Taxonomy" id="8019"/>
    <lineage>
        <taxon>Eukaryota</taxon>
        <taxon>Metazoa</taxon>
        <taxon>Chordata</taxon>
        <taxon>Craniata</taxon>
        <taxon>Vertebrata</taxon>
        <taxon>Euteleostomi</taxon>
        <taxon>Actinopterygii</taxon>
        <taxon>Neopterygii</taxon>
        <taxon>Teleostei</taxon>
        <taxon>Protacanthopterygii</taxon>
        <taxon>Salmoniformes</taxon>
        <taxon>Salmonidae</taxon>
        <taxon>Salmoninae</taxon>
        <taxon>Oncorhynchus</taxon>
    </lineage>
</organism>
<dbReference type="Gene3D" id="1.25.10.10">
    <property type="entry name" value="Leucine-rich Repeat Variant"/>
    <property type="match status" value="2"/>
</dbReference>
<evidence type="ECO:0000256" key="2">
    <source>
        <dbReference type="ARBA" id="ARBA00022786"/>
    </source>
</evidence>
<reference evidence="5" key="1">
    <citation type="submission" date="2025-08" db="UniProtKB">
        <authorList>
            <consortium name="Ensembl"/>
        </authorList>
    </citation>
    <scope>IDENTIFICATION</scope>
</reference>
<sequence>MAEESCPVALSELCLAQVCLSLDSLCRTQPDGSLRLSWAPLLPQEMADQLLHKMAAQGTLNDRTVGIFRSCEQLRLRRACVRSSPLSAEAFRLALCPHRLQELDASGVPGGLTGAHILSGLASNPECRASLQRLTLSRLQLGWTSLEVKEEQVGFSSLQGLRTLNLANTDLTDPFLEDICTLPQLEVLDISSTPVTELSALLGCRLTLRSLTAHGLRQLDMSPARVISILSQLHALRHLDLSDDRFVSAPPSSENDEGGEGDEAVRLLLEGGSGILPALVSLDVSGRKKVTEGAVTAFVEGRRGLLFLGLLATGAGSCDVLSGKNNLKVAGEANEKQICESLRRYRERECFTREALVHLYQLTNDMYDQTRPDILKLVLGGMQNYSKSLHVQLVASACVFNLTNQDMAVGMPHPLLSAVVHQVLEAMRSFPSHQQLQKNCLLVLCSDTILQDVPFDRFEAAKLVMNWLSGHVDRTLQRMAVAVISILVAKLSTEQTTQLGADIFIMKQLLGIVQQKAMAGVVDSTLKFALSALWNLTDETPTASRHFIQCQGLELYEEVLEVGEAHTHTHSELKWWNHSMNCSLPLALQTYSSESSIQQKVLGLLNNIAEVEELQADMMQEDLLEHVVTLLQGPQVEVGVSYFAGGVLAHLTSRQDAWTLDQGLRQTILEQLHAAILTWALPEREMVSYRSFRPFFSLLQTSQPAGVQLWAVWAMHLVCTQNGVQYCHMLQVEGAVELLKTLSSDLDTHSNVRGMAESILGMVERHQTTSNPLRTQTEKGHHGRS</sequence>
<dbReference type="GO" id="GO:0031462">
    <property type="term" value="C:Cul2-RING ubiquitin ligase complex"/>
    <property type="evidence" value="ECO:0007669"/>
    <property type="project" value="TreeGrafter"/>
</dbReference>